<gene>
    <name evidence="9" type="ORF">FRUB_01542</name>
    <name evidence="10" type="ORF">FRUB_01974</name>
    <name evidence="11" type="ORF">FRUB_02005</name>
    <name evidence="8" type="ORF">FRUB_05289</name>
    <name evidence="7" type="ORF">FRUB_05922</name>
    <name evidence="4" type="ORF">FRUB_06654</name>
    <name evidence="5" type="ORF">FRUB_07229</name>
    <name evidence="6" type="ORF">FRUB_07810</name>
    <name evidence="3" type="ORF">FRUB_10411</name>
</gene>
<evidence type="ECO:0000313" key="5">
    <source>
        <dbReference type="EMBL" id="OWK38109.1"/>
    </source>
</evidence>
<feature type="compositionally biased region" description="Polar residues" evidence="1">
    <location>
        <begin position="1"/>
        <end position="10"/>
    </location>
</feature>
<dbReference type="AlphaFoldDB" id="A0A225CYI1"/>
<dbReference type="InterPro" id="IPR052344">
    <property type="entry name" value="Transposase-related"/>
</dbReference>
<dbReference type="InterPro" id="IPR004291">
    <property type="entry name" value="Transposase_IS66_central"/>
</dbReference>
<evidence type="ECO:0000313" key="6">
    <source>
        <dbReference type="EMBL" id="OWK38690.1"/>
    </source>
</evidence>
<keyword evidence="12" id="KW-1185">Reference proteome</keyword>
<reference evidence="3" key="2">
    <citation type="journal article" date="2018" name="Appl. Environ. Microbiol.">
        <title>Genome Analysis of Fimbriiglobus ruber SP5(T), a Planctomycete with Confirmed Chitinolytic Capability.</title>
        <authorList>
            <person name="Ravin N.V."/>
            <person name="Rakitin A.L."/>
            <person name="Ivanova A.A."/>
            <person name="Beletsky A.V."/>
            <person name="Kulichevskaya I.S."/>
            <person name="Mardanov A.V."/>
            <person name="Dedysh S.N."/>
        </authorList>
    </citation>
    <scope>NUCLEOTIDE SEQUENCE</scope>
    <source>
        <strain evidence="3">SP5</strain>
    </source>
</reference>
<accession>A0A225CYI1</accession>
<evidence type="ECO:0000256" key="1">
    <source>
        <dbReference type="SAM" id="MobiDB-lite"/>
    </source>
</evidence>
<evidence type="ECO:0000313" key="3">
    <source>
        <dbReference type="EMBL" id="OWK34440.1"/>
    </source>
</evidence>
<evidence type="ECO:0000313" key="4">
    <source>
        <dbReference type="EMBL" id="OWK37534.1"/>
    </source>
</evidence>
<protein>
    <recommendedName>
        <fullName evidence="2">Transposase IS66 central domain-containing protein</fullName>
    </recommendedName>
</protein>
<dbReference type="EMBL" id="NIDE01000008">
    <property type="protein sequence ID" value="OWK40370.1"/>
    <property type="molecule type" value="Genomic_DNA"/>
</dbReference>
<dbReference type="EMBL" id="NIDE01000014">
    <property type="protein sequence ID" value="OWK37534.1"/>
    <property type="molecule type" value="Genomic_DNA"/>
</dbReference>
<dbReference type="EMBL" id="NIDE01000014">
    <property type="protein sequence ID" value="OWK38690.1"/>
    <property type="molecule type" value="Genomic_DNA"/>
</dbReference>
<dbReference type="EMBL" id="NIDE01000002">
    <property type="protein sequence ID" value="OWK45211.1"/>
    <property type="molecule type" value="Genomic_DNA"/>
</dbReference>
<evidence type="ECO:0000313" key="10">
    <source>
        <dbReference type="EMBL" id="OWK45643.1"/>
    </source>
</evidence>
<evidence type="ECO:0000313" key="7">
    <source>
        <dbReference type="EMBL" id="OWK39359.1"/>
    </source>
</evidence>
<dbReference type="EMBL" id="NIDE01000014">
    <property type="protein sequence ID" value="OWK38109.1"/>
    <property type="molecule type" value="Genomic_DNA"/>
</dbReference>
<proteinExistence type="predicted"/>
<evidence type="ECO:0000313" key="12">
    <source>
        <dbReference type="Proteomes" id="UP000214646"/>
    </source>
</evidence>
<evidence type="ECO:0000313" key="8">
    <source>
        <dbReference type="EMBL" id="OWK40370.1"/>
    </source>
</evidence>
<feature type="domain" description="Transposase IS66 central" evidence="2">
    <location>
        <begin position="379"/>
        <end position="511"/>
    </location>
</feature>
<reference evidence="12" key="1">
    <citation type="submission" date="2017-06" db="EMBL/GenBank/DDBJ databases">
        <title>Genome analysis of Fimbriiglobus ruber SP5, the first member of the order Planctomycetales with confirmed chitinolytic capability.</title>
        <authorList>
            <person name="Ravin N.V."/>
            <person name="Rakitin A.L."/>
            <person name="Ivanova A.A."/>
            <person name="Beletsky A.V."/>
            <person name="Kulichevskaya I.S."/>
            <person name="Mardanov A.V."/>
            <person name="Dedysh S.N."/>
        </authorList>
    </citation>
    <scope>NUCLEOTIDE SEQUENCE [LARGE SCALE GENOMIC DNA]</scope>
    <source>
        <strain evidence="12">SP5</strain>
    </source>
</reference>
<dbReference type="Proteomes" id="UP000214646">
    <property type="component" value="Unassembled WGS sequence"/>
</dbReference>
<evidence type="ECO:0000259" key="2">
    <source>
        <dbReference type="Pfam" id="PF03050"/>
    </source>
</evidence>
<dbReference type="EMBL" id="NIDE01000002">
    <property type="protein sequence ID" value="OWK45643.1"/>
    <property type="molecule type" value="Genomic_DNA"/>
</dbReference>
<feature type="region of interest" description="Disordered" evidence="1">
    <location>
        <begin position="1"/>
        <end position="26"/>
    </location>
</feature>
<dbReference type="OrthoDB" id="166580at2"/>
<evidence type="ECO:0000313" key="9">
    <source>
        <dbReference type="EMBL" id="OWK45211.1"/>
    </source>
</evidence>
<organism evidence="3 12">
    <name type="scientific">Fimbriiglobus ruber</name>
    <dbReference type="NCBI Taxonomy" id="1908690"/>
    <lineage>
        <taxon>Bacteria</taxon>
        <taxon>Pseudomonadati</taxon>
        <taxon>Planctomycetota</taxon>
        <taxon>Planctomycetia</taxon>
        <taxon>Gemmatales</taxon>
        <taxon>Gemmataceae</taxon>
        <taxon>Fimbriiglobus</taxon>
    </lineage>
</organism>
<feature type="compositionally biased region" description="Low complexity" evidence="1">
    <location>
        <begin position="72"/>
        <end position="90"/>
    </location>
</feature>
<feature type="region of interest" description="Disordered" evidence="1">
    <location>
        <begin position="68"/>
        <end position="126"/>
    </location>
</feature>
<dbReference type="RefSeq" id="WP_088252970.1">
    <property type="nucleotide sequence ID" value="NZ_NIDE01000002.1"/>
</dbReference>
<dbReference type="EMBL" id="NIDE01000002">
    <property type="protein sequence ID" value="OWK45674.1"/>
    <property type="molecule type" value="Genomic_DNA"/>
</dbReference>
<dbReference type="EMBL" id="NIDE01000010">
    <property type="protein sequence ID" value="OWK39359.1"/>
    <property type="molecule type" value="Genomic_DNA"/>
</dbReference>
<name>A0A225CYI1_9BACT</name>
<dbReference type="EMBL" id="NIDE01000020">
    <property type="protein sequence ID" value="OWK34440.1"/>
    <property type="molecule type" value="Genomic_DNA"/>
</dbReference>
<comment type="caution">
    <text evidence="3">The sequence shown here is derived from an EMBL/GenBank/DDBJ whole genome shotgun (WGS) entry which is preliminary data.</text>
</comment>
<sequence length="566" mass="62682">MNLSASTDGNDSGREVATPAAASWPEVIAGIRDDDRTPLVLLLLKVIEEYSQRIADLETELTQLTGEITQLKGGPKKPASNSKPSKLSKPFTPPLPDGKRPGSQKRSKTHDLPIHAEVPVTPKPLPPDAKLLRRDAFVVQDLVIKTHNTRYWLETWQAPTGEWIRGELPAGIRGHFGPGLLGFVLQQHYAAHVPQSRLLEELRDYGVDISAGQVNNMLTENHAAFHAEKDALLPTALQVFTCLNVDDSGAPHQGRYGSCLCICNEFFTSFHSSDTKERSKFLDVLRCGRIDYVLNEHAWAYLTRQGLPAKIWPLLQAEVSTGDVGERPFVTRTFADVSAWNQHLDGLGIDNAKHRQTMTEAALLGSAIAHGLSPNLGLVSDGSAIYALFVHGLCWIHQERNLAKLTPCGREQCQAMEEVLTAVWQLYADLKAYRLAPTPSQAELLRARFDAIVGRTTIWPELNAALQRMAGKKADLLRVLDRPDLPLHTNTAERDFRDWATKRKISAGTRGELGKRCRDTFLSLKSTCKKLGVRFTSYLQDRILKAGELLPLSELVRQRAAGSATI</sequence>
<dbReference type="PANTHER" id="PTHR33678">
    <property type="entry name" value="BLL1576 PROTEIN"/>
    <property type="match status" value="1"/>
</dbReference>
<dbReference type="Pfam" id="PF03050">
    <property type="entry name" value="DDE_Tnp_IS66"/>
    <property type="match status" value="1"/>
</dbReference>
<evidence type="ECO:0000313" key="11">
    <source>
        <dbReference type="EMBL" id="OWK45674.1"/>
    </source>
</evidence>